<evidence type="ECO:0000313" key="1">
    <source>
        <dbReference type="EMBL" id="RDB56534.1"/>
    </source>
</evidence>
<gene>
    <name evidence="1" type="ORF">C1881_08370</name>
</gene>
<sequence>MRIKQGFVMRDVAGQAVVIATGDASRDFHGMVKLNQTAAVVWHGVEEGLDVKAIAERLVAEYDVEAGRALADVGALLARMREQGFVED</sequence>
<dbReference type="AlphaFoldDB" id="A0A369LBI6"/>
<dbReference type="Gene3D" id="1.10.10.1150">
    <property type="entry name" value="Coenzyme PQQ synthesis protein D (PqqD)"/>
    <property type="match status" value="1"/>
</dbReference>
<evidence type="ECO:0000313" key="2">
    <source>
        <dbReference type="Proteomes" id="UP000253975"/>
    </source>
</evidence>
<accession>A0A369LBI6</accession>
<comment type="caution">
    <text evidence="1">The sequence shown here is derived from an EMBL/GenBank/DDBJ whole genome shotgun (WGS) entry which is preliminary data.</text>
</comment>
<dbReference type="EMBL" id="PPTO01000014">
    <property type="protein sequence ID" value="RDB56534.1"/>
    <property type="molecule type" value="Genomic_DNA"/>
</dbReference>
<name>A0A369LBI6_9ACTN</name>
<proteinExistence type="predicted"/>
<organism evidence="1 2">
    <name type="scientific">Slackia isoflavoniconvertens</name>
    <dbReference type="NCBI Taxonomy" id="572010"/>
    <lineage>
        <taxon>Bacteria</taxon>
        <taxon>Bacillati</taxon>
        <taxon>Actinomycetota</taxon>
        <taxon>Coriobacteriia</taxon>
        <taxon>Eggerthellales</taxon>
        <taxon>Eggerthellaceae</taxon>
        <taxon>Slackia</taxon>
    </lineage>
</organism>
<protein>
    <submittedName>
        <fullName evidence="1">PqqD family protein</fullName>
    </submittedName>
</protein>
<dbReference type="InterPro" id="IPR041881">
    <property type="entry name" value="PqqD_sf"/>
</dbReference>
<dbReference type="Proteomes" id="UP000253975">
    <property type="component" value="Unassembled WGS sequence"/>
</dbReference>
<dbReference type="Pfam" id="PF05402">
    <property type="entry name" value="PqqD"/>
    <property type="match status" value="1"/>
</dbReference>
<reference evidence="1 2" key="1">
    <citation type="journal article" date="2018" name="Elife">
        <title>Discovery and characterization of a prevalent human gut bacterial enzyme sufficient for the inactivation of a family of plant toxins.</title>
        <authorList>
            <person name="Koppel N."/>
            <person name="Bisanz J.E."/>
            <person name="Pandelia M.E."/>
            <person name="Turnbaugh P.J."/>
            <person name="Balskus E.P."/>
        </authorList>
    </citation>
    <scope>NUCLEOTIDE SEQUENCE [LARGE SCALE GENOMIC DNA]</scope>
    <source>
        <strain evidence="1 2">OB21 GAM31</strain>
    </source>
</reference>
<dbReference type="InterPro" id="IPR008792">
    <property type="entry name" value="PQQD"/>
</dbReference>
<dbReference type="RefSeq" id="WP_114616076.1">
    <property type="nucleotide sequence ID" value="NZ_PPTO01000014.1"/>
</dbReference>